<name>A0ABD5Q332_9EURY</name>
<comment type="caution">
    <text evidence="1">The sequence shown here is derived from an EMBL/GenBank/DDBJ whole genome shotgun (WGS) entry which is preliminary data.</text>
</comment>
<evidence type="ECO:0000313" key="1">
    <source>
        <dbReference type="EMBL" id="MFC4825127.1"/>
    </source>
</evidence>
<keyword evidence="2" id="KW-1185">Reference proteome</keyword>
<gene>
    <name evidence="1" type="ORF">ACFO9K_12750</name>
</gene>
<dbReference type="RefSeq" id="WP_254269171.1">
    <property type="nucleotide sequence ID" value="NZ_CP100400.1"/>
</dbReference>
<reference evidence="1 2" key="1">
    <citation type="journal article" date="2019" name="Int. J. Syst. Evol. Microbiol.">
        <title>The Global Catalogue of Microorganisms (GCM) 10K type strain sequencing project: providing services to taxonomists for standard genome sequencing and annotation.</title>
        <authorList>
            <consortium name="The Broad Institute Genomics Platform"/>
            <consortium name="The Broad Institute Genome Sequencing Center for Infectious Disease"/>
            <person name="Wu L."/>
            <person name="Ma J."/>
        </authorList>
    </citation>
    <scope>NUCLEOTIDE SEQUENCE [LARGE SCALE GENOMIC DNA]</scope>
    <source>
        <strain evidence="1 2">XZYJ18</strain>
    </source>
</reference>
<sequence>MTEKYDTDNNRDEDALQTERYAAVSDGAGEMVVYDTENTDAWLKSDAAVEVAEMA</sequence>
<dbReference type="Pfam" id="PF24018">
    <property type="entry name" value="DUF7331"/>
    <property type="match status" value="1"/>
</dbReference>
<organism evidence="1 2">
    <name type="scientific">Halorussus aquaticus</name>
    <dbReference type="NCBI Taxonomy" id="2953748"/>
    <lineage>
        <taxon>Archaea</taxon>
        <taxon>Methanobacteriati</taxon>
        <taxon>Methanobacteriota</taxon>
        <taxon>Stenosarchaea group</taxon>
        <taxon>Halobacteria</taxon>
        <taxon>Halobacteriales</taxon>
        <taxon>Haladaptataceae</taxon>
        <taxon>Halorussus</taxon>
    </lineage>
</organism>
<dbReference type="Proteomes" id="UP001595945">
    <property type="component" value="Unassembled WGS sequence"/>
</dbReference>
<dbReference type="InterPro" id="IPR055755">
    <property type="entry name" value="DUF7331"/>
</dbReference>
<dbReference type="GeneID" id="73044164"/>
<protein>
    <submittedName>
        <fullName evidence="1">Uncharacterized protein</fullName>
    </submittedName>
</protein>
<dbReference type="EMBL" id="JBHSHT010000002">
    <property type="protein sequence ID" value="MFC4825127.1"/>
    <property type="molecule type" value="Genomic_DNA"/>
</dbReference>
<accession>A0ABD5Q332</accession>
<evidence type="ECO:0000313" key="2">
    <source>
        <dbReference type="Proteomes" id="UP001595945"/>
    </source>
</evidence>
<dbReference type="AlphaFoldDB" id="A0ABD5Q332"/>
<proteinExistence type="predicted"/>